<keyword evidence="3 10" id="KW-0812">Transmembrane</keyword>
<comment type="subcellular location">
    <subcellularLocation>
        <location evidence="1">Membrane</location>
        <topology evidence="1">Multi-pass membrane protein</topology>
    </subcellularLocation>
</comment>
<evidence type="ECO:0000256" key="5">
    <source>
        <dbReference type="ARBA" id="ARBA00022989"/>
    </source>
</evidence>
<proteinExistence type="inferred from homology"/>
<evidence type="ECO:0000256" key="8">
    <source>
        <dbReference type="ARBA" id="ARBA00023157"/>
    </source>
</evidence>
<comment type="similarity">
    <text evidence="2">Belongs to the VKOR family.</text>
</comment>
<dbReference type="InterPro" id="IPR012932">
    <property type="entry name" value="VKOR"/>
</dbReference>
<evidence type="ECO:0000256" key="7">
    <source>
        <dbReference type="ARBA" id="ARBA00023136"/>
    </source>
</evidence>
<dbReference type="InterPro" id="IPR041714">
    <property type="entry name" value="VKOR_Actinobacteria"/>
</dbReference>
<feature type="domain" description="Vitamin K epoxide reductase" evidence="11">
    <location>
        <begin position="23"/>
        <end position="164"/>
    </location>
</feature>
<keyword evidence="13" id="KW-1185">Reference proteome</keyword>
<feature type="transmembrane region" description="Helical" evidence="10">
    <location>
        <begin position="25"/>
        <end position="46"/>
    </location>
</feature>
<dbReference type="SMART" id="SM00756">
    <property type="entry name" value="VKc"/>
    <property type="match status" value="1"/>
</dbReference>
<sequence length="214" mass="23351">MTDVLDPTPPTTAGRVRELRHSRGWIFGTMLVSALLSLTASLVLSIEAITLAKDSEAVLGCDINAVISCATVANSWQAKLLGFPNAFLGLIAEPVVITIAVASLGGVRFPRWFMFSAQLVYLIGVVFAYWLFQQSLMEIGALCPWCMLVTISTTLVFASLLHFNIREDNLYLPRGVQRWAKEFVDADNDVIVIAAWLILLAALVVLKHGAALFA</sequence>
<dbReference type="AlphaFoldDB" id="A0A0A0B6C6"/>
<protein>
    <submittedName>
        <fullName evidence="12">Vitamin K epoxide reductase</fullName>
    </submittedName>
</protein>
<evidence type="ECO:0000313" key="13">
    <source>
        <dbReference type="Proteomes" id="UP000029833"/>
    </source>
</evidence>
<keyword evidence="9" id="KW-0676">Redox-active center</keyword>
<keyword evidence="7 10" id="KW-0472">Membrane</keyword>
<dbReference type="GO" id="GO:0016020">
    <property type="term" value="C:membrane"/>
    <property type="evidence" value="ECO:0007669"/>
    <property type="project" value="UniProtKB-SubCell"/>
</dbReference>
<keyword evidence="5 10" id="KW-1133">Transmembrane helix</keyword>
<keyword evidence="6" id="KW-0560">Oxidoreductase</keyword>
<dbReference type="InterPro" id="IPR038354">
    <property type="entry name" value="VKOR_sf"/>
</dbReference>
<feature type="transmembrane region" description="Helical" evidence="10">
    <location>
        <begin position="190"/>
        <end position="213"/>
    </location>
</feature>
<dbReference type="Pfam" id="PF07884">
    <property type="entry name" value="VKOR"/>
    <property type="match status" value="1"/>
</dbReference>
<dbReference type="STRING" id="1408250.Q760_01905"/>
<dbReference type="OrthoDB" id="9783799at2"/>
<gene>
    <name evidence="12" type="ORF">Q760_01905</name>
</gene>
<feature type="transmembrane region" description="Helical" evidence="10">
    <location>
        <begin position="139"/>
        <end position="163"/>
    </location>
</feature>
<evidence type="ECO:0000256" key="10">
    <source>
        <dbReference type="SAM" id="Phobius"/>
    </source>
</evidence>
<dbReference type="GO" id="GO:0048038">
    <property type="term" value="F:quinone binding"/>
    <property type="evidence" value="ECO:0007669"/>
    <property type="project" value="UniProtKB-KW"/>
</dbReference>
<evidence type="ECO:0000256" key="3">
    <source>
        <dbReference type="ARBA" id="ARBA00022692"/>
    </source>
</evidence>
<dbReference type="RefSeq" id="WP_034632629.1">
    <property type="nucleotide sequence ID" value="NZ_AXNT01000111.1"/>
</dbReference>
<organism evidence="12 13">
    <name type="scientific">Cellulomonas cellasea DSM 20118</name>
    <dbReference type="NCBI Taxonomy" id="1408250"/>
    <lineage>
        <taxon>Bacteria</taxon>
        <taxon>Bacillati</taxon>
        <taxon>Actinomycetota</taxon>
        <taxon>Actinomycetes</taxon>
        <taxon>Micrococcales</taxon>
        <taxon>Cellulomonadaceae</taxon>
        <taxon>Cellulomonas</taxon>
    </lineage>
</organism>
<feature type="transmembrane region" description="Helical" evidence="10">
    <location>
        <begin position="86"/>
        <end position="106"/>
    </location>
</feature>
<evidence type="ECO:0000256" key="6">
    <source>
        <dbReference type="ARBA" id="ARBA00023002"/>
    </source>
</evidence>
<keyword evidence="8" id="KW-1015">Disulfide bond</keyword>
<name>A0A0A0B6C6_9CELL</name>
<dbReference type="CDD" id="cd12922">
    <property type="entry name" value="VKOR_5"/>
    <property type="match status" value="1"/>
</dbReference>
<evidence type="ECO:0000256" key="9">
    <source>
        <dbReference type="ARBA" id="ARBA00023284"/>
    </source>
</evidence>
<evidence type="ECO:0000256" key="4">
    <source>
        <dbReference type="ARBA" id="ARBA00022719"/>
    </source>
</evidence>
<comment type="caution">
    <text evidence="12">The sequence shown here is derived from an EMBL/GenBank/DDBJ whole genome shotgun (WGS) entry which is preliminary data.</text>
</comment>
<dbReference type="Proteomes" id="UP000029833">
    <property type="component" value="Unassembled WGS sequence"/>
</dbReference>
<evidence type="ECO:0000259" key="11">
    <source>
        <dbReference type="SMART" id="SM00756"/>
    </source>
</evidence>
<reference evidence="12 13" key="1">
    <citation type="submission" date="2013-10" db="EMBL/GenBank/DDBJ databases">
        <authorList>
            <person name="Wang G."/>
            <person name="Zhuang W."/>
        </authorList>
    </citation>
    <scope>NUCLEOTIDE SEQUENCE [LARGE SCALE GENOMIC DNA]</scope>
    <source>
        <strain evidence="12 13">DSM 20118</strain>
    </source>
</reference>
<dbReference type="GO" id="GO:0016491">
    <property type="term" value="F:oxidoreductase activity"/>
    <property type="evidence" value="ECO:0007669"/>
    <property type="project" value="UniProtKB-KW"/>
</dbReference>
<keyword evidence="4" id="KW-0874">Quinone</keyword>
<dbReference type="Gene3D" id="1.20.1440.130">
    <property type="entry name" value="VKOR domain"/>
    <property type="match status" value="1"/>
</dbReference>
<accession>A0A0A0B6C6</accession>
<feature type="transmembrane region" description="Helical" evidence="10">
    <location>
        <begin position="112"/>
        <end position="132"/>
    </location>
</feature>
<dbReference type="EMBL" id="AXNT01000111">
    <property type="protein sequence ID" value="KGM01359.1"/>
    <property type="molecule type" value="Genomic_DNA"/>
</dbReference>
<evidence type="ECO:0000256" key="1">
    <source>
        <dbReference type="ARBA" id="ARBA00004141"/>
    </source>
</evidence>
<evidence type="ECO:0000313" key="12">
    <source>
        <dbReference type="EMBL" id="KGM01359.1"/>
    </source>
</evidence>
<evidence type="ECO:0000256" key="2">
    <source>
        <dbReference type="ARBA" id="ARBA00006214"/>
    </source>
</evidence>